<keyword evidence="6" id="KW-0862">Zinc</keyword>
<dbReference type="InterPro" id="IPR000967">
    <property type="entry name" value="Znf_NFX1"/>
</dbReference>
<protein>
    <recommendedName>
        <fullName evidence="11">NF-X1-type domain-containing protein</fullName>
    </recommendedName>
</protein>
<feature type="compositionally biased region" description="Polar residues" evidence="10">
    <location>
        <begin position="138"/>
        <end position="157"/>
    </location>
</feature>
<feature type="domain" description="NF-X1-type" evidence="11">
    <location>
        <begin position="734"/>
        <end position="752"/>
    </location>
</feature>
<accession>A0A8K0JIJ2</accession>
<dbReference type="GO" id="GO:0005634">
    <property type="term" value="C:nucleus"/>
    <property type="evidence" value="ECO:0007669"/>
    <property type="project" value="UniProtKB-SubCell"/>
</dbReference>
<dbReference type="Proteomes" id="UP000812966">
    <property type="component" value="Unassembled WGS sequence"/>
</dbReference>
<feature type="domain" description="NF-X1-type" evidence="11">
    <location>
        <begin position="674"/>
        <end position="692"/>
    </location>
</feature>
<feature type="compositionally biased region" description="Polar residues" evidence="10">
    <location>
        <begin position="216"/>
        <end position="238"/>
    </location>
</feature>
<evidence type="ECO:0000256" key="2">
    <source>
        <dbReference type="ARBA" id="ARBA00007269"/>
    </source>
</evidence>
<keyword evidence="8" id="KW-0804">Transcription</keyword>
<organism evidence="12 13">
    <name type="scientific">Filobasidium floriforme</name>
    <dbReference type="NCBI Taxonomy" id="5210"/>
    <lineage>
        <taxon>Eukaryota</taxon>
        <taxon>Fungi</taxon>
        <taxon>Dikarya</taxon>
        <taxon>Basidiomycota</taxon>
        <taxon>Agaricomycotina</taxon>
        <taxon>Tremellomycetes</taxon>
        <taxon>Filobasidiales</taxon>
        <taxon>Filobasidiaceae</taxon>
        <taxon>Filobasidium</taxon>
    </lineage>
</organism>
<feature type="compositionally biased region" description="Polar residues" evidence="10">
    <location>
        <begin position="97"/>
        <end position="114"/>
    </location>
</feature>
<feature type="domain" description="NF-X1-type" evidence="11">
    <location>
        <begin position="782"/>
        <end position="801"/>
    </location>
</feature>
<evidence type="ECO:0000256" key="6">
    <source>
        <dbReference type="ARBA" id="ARBA00022833"/>
    </source>
</evidence>
<dbReference type="PANTHER" id="PTHR12360">
    <property type="entry name" value="NUCLEAR TRANSCRIPTION FACTOR, X-BOX BINDING 1 NFX1"/>
    <property type="match status" value="1"/>
</dbReference>
<evidence type="ECO:0000256" key="10">
    <source>
        <dbReference type="SAM" id="MobiDB-lite"/>
    </source>
</evidence>
<dbReference type="AlphaFoldDB" id="A0A8K0JIJ2"/>
<evidence type="ECO:0000313" key="13">
    <source>
        <dbReference type="Proteomes" id="UP000812966"/>
    </source>
</evidence>
<feature type="compositionally biased region" description="Polar residues" evidence="10">
    <location>
        <begin position="1137"/>
        <end position="1156"/>
    </location>
</feature>
<feature type="domain" description="NF-X1-type" evidence="11">
    <location>
        <begin position="924"/>
        <end position="946"/>
    </location>
</feature>
<feature type="compositionally biased region" description="Low complexity" evidence="10">
    <location>
        <begin position="158"/>
        <end position="175"/>
    </location>
</feature>
<keyword evidence="13" id="KW-1185">Reference proteome</keyword>
<feature type="compositionally biased region" description="Basic and acidic residues" evidence="10">
    <location>
        <begin position="1189"/>
        <end position="1204"/>
    </location>
</feature>
<comment type="subcellular location">
    <subcellularLocation>
        <location evidence="1">Nucleus</location>
    </subcellularLocation>
</comment>
<dbReference type="SMART" id="SM00438">
    <property type="entry name" value="ZnF_NFX"/>
    <property type="match status" value="9"/>
</dbReference>
<feature type="domain" description="NF-X1-type" evidence="11">
    <location>
        <begin position="839"/>
        <end position="859"/>
    </location>
</feature>
<keyword evidence="7" id="KW-0805">Transcription regulation</keyword>
<feature type="compositionally biased region" description="Polar residues" evidence="10">
    <location>
        <begin position="265"/>
        <end position="275"/>
    </location>
</feature>
<feature type="domain" description="NF-X1-type" evidence="11">
    <location>
        <begin position="540"/>
        <end position="559"/>
    </location>
</feature>
<dbReference type="CDD" id="cd06008">
    <property type="entry name" value="NF-X1-zinc-finger"/>
    <property type="match status" value="5"/>
</dbReference>
<dbReference type="InterPro" id="IPR034078">
    <property type="entry name" value="NFX1_fam"/>
</dbReference>
<feature type="compositionally biased region" description="Low complexity" evidence="10">
    <location>
        <begin position="255"/>
        <end position="264"/>
    </location>
</feature>
<keyword evidence="5" id="KW-0863">Zinc-finger</keyword>
<comment type="similarity">
    <text evidence="2">Belongs to the NFX1 family.</text>
</comment>
<comment type="caution">
    <text evidence="12">The sequence shown here is derived from an EMBL/GenBank/DDBJ whole genome shotgun (WGS) entry which is preliminary data.</text>
</comment>
<keyword evidence="4" id="KW-0677">Repeat</keyword>
<dbReference type="GO" id="GO:0000122">
    <property type="term" value="P:negative regulation of transcription by RNA polymerase II"/>
    <property type="evidence" value="ECO:0007669"/>
    <property type="project" value="TreeGrafter"/>
</dbReference>
<evidence type="ECO:0000256" key="7">
    <source>
        <dbReference type="ARBA" id="ARBA00023015"/>
    </source>
</evidence>
<gene>
    <name evidence="12" type="ORF">FFLO_04569</name>
</gene>
<sequence length="1204" mass="130932">MSLATTAPQQPVRLPDGGILAGQSEHGRRNNGNHNNQNRRRRPSQANGGEQAGDVMPGTGAYLLQQQQQQQRARGNRARRGNQTHGDGSASVPPPSQVQAHQQQPNGQSGPSTDGQQGQGQGQGKRRNRPPRHQNRPAQGQTNGDTQPGSQPLSRVPTNGSTAGSNASASNAPTNRRGGQARSRGFNSQLTETANGDDRLDPSAGPFVPGDRAQRGKNNGNQARRPQTHSRSQSQGNLDQPPHLASASSTSTNVQYQIQDQQNQARSRIQPQPNYRRNARTRKPFQGNLSGATMDFEEMQERAVMGGAIPAAERKYRGWGGMKDEEDGLVSKLVRGLGGVGGNWLECVICFSTILPQQPIWSCSPTTSAVVPGEITTNACCYTPFHLSCIQDWSSRSLAEAKEKTRDRDTRIYPEEPVLTWRCPGCQKKRVKEANKYECYCGKVKNLSTGHGAVGKDTTGDGSSLVLPHSCGNSCSRDRSYCGHPCPLQCHPGPCPPCQVPLVIPCPSHKKDLVVKCSLAKGKDVPVPACEEPCEKLLACQAHACDKLCHDGDCAKCTAKETVRCYCGVDEREVDCGWRKREEQTCGDGKDTWEGRFGCERVCARPYDCGNHTCQEECHPHPLETLKCPRSPDLVTHCPCGRTPLGELTSTSRMSCTEKIPTCALRCNRPRSDCDHPCDKLCHEGECTPCREMVVLPCRCGSSKVEMICSERQEMEKQGQEVLCERVCKALRSCGRHECARFCCPLSYQAKFKGKKRDIAALGDDEAGLHTCSLPCNKVLTCGVHHCPKPDHRGPCPPCLEASYEELGCNCGRTVIHPPIRCGTVIDCTYPCARPAPECGHPKVPHTCHETEACPPCPYLTTKKCACGKNEVKNVRCSQEKVTCGVICNSLLSCGYHHCMKPCHSAGDCEEPCQQVCQKPKRLCKHPCPITCHAPSACPEDEPCSATVDQTCPCGHVKQRTACGACTGNPVSRESVQLKCVSECAQRQRNARLAEALGIKPSEKLVEYPAELRTFATANHAFVLTVEKAFNDFFMGPKQATLLPHTPAHKRQFILGLAEVYRFGTELVDADPHRSVQLRRRIDSRIPNPLLSAATGAPPAAKRQLGGLGDMKKASFASLAGPSSVIAPNPVRGWGSASLSRPSSPQVHPSRMSGTPSLARPSSRPEPPVSTGSGIHKLDHITGSYTPPQKRDIEENAKDWDEED</sequence>
<evidence type="ECO:0000256" key="8">
    <source>
        <dbReference type="ARBA" id="ARBA00023163"/>
    </source>
</evidence>
<reference evidence="12" key="1">
    <citation type="submission" date="2020-04" db="EMBL/GenBank/DDBJ databases">
        <title>Analysis of mating type loci in Filobasidium floriforme.</title>
        <authorList>
            <person name="Nowrousian M."/>
        </authorList>
    </citation>
    <scope>NUCLEOTIDE SEQUENCE</scope>
    <source>
        <strain evidence="12">CBS 6242</strain>
    </source>
</reference>
<evidence type="ECO:0000313" key="12">
    <source>
        <dbReference type="EMBL" id="KAG7531075.1"/>
    </source>
</evidence>
<feature type="region of interest" description="Disordered" evidence="10">
    <location>
        <begin position="1135"/>
        <end position="1204"/>
    </location>
</feature>
<evidence type="ECO:0000256" key="3">
    <source>
        <dbReference type="ARBA" id="ARBA00022723"/>
    </source>
</evidence>
<feature type="domain" description="NF-X1-type" evidence="11">
    <location>
        <begin position="609"/>
        <end position="640"/>
    </location>
</feature>
<name>A0A8K0JIJ2_9TREE</name>
<feature type="region of interest" description="Disordered" evidence="10">
    <location>
        <begin position="1"/>
        <end position="290"/>
    </location>
</feature>
<proteinExistence type="inferred from homology"/>
<evidence type="ECO:0000259" key="11">
    <source>
        <dbReference type="SMART" id="SM00438"/>
    </source>
</evidence>
<dbReference type="GO" id="GO:0008270">
    <property type="term" value="F:zinc ion binding"/>
    <property type="evidence" value="ECO:0007669"/>
    <property type="project" value="UniProtKB-KW"/>
</dbReference>
<dbReference type="EMBL" id="JABELV010000099">
    <property type="protein sequence ID" value="KAG7531075.1"/>
    <property type="molecule type" value="Genomic_DNA"/>
</dbReference>
<feature type="domain" description="NF-X1-type" evidence="11">
    <location>
        <begin position="894"/>
        <end position="915"/>
    </location>
</feature>
<dbReference type="GO" id="GO:0000977">
    <property type="term" value="F:RNA polymerase II transcription regulatory region sequence-specific DNA binding"/>
    <property type="evidence" value="ECO:0007669"/>
    <property type="project" value="TreeGrafter"/>
</dbReference>
<dbReference type="GO" id="GO:0000981">
    <property type="term" value="F:DNA-binding transcription factor activity, RNA polymerase II-specific"/>
    <property type="evidence" value="ECO:0007669"/>
    <property type="project" value="TreeGrafter"/>
</dbReference>
<evidence type="ECO:0000256" key="4">
    <source>
        <dbReference type="ARBA" id="ARBA00022737"/>
    </source>
</evidence>
<keyword evidence="3" id="KW-0479">Metal-binding</keyword>
<dbReference type="OrthoDB" id="6512771at2759"/>
<evidence type="ECO:0000256" key="5">
    <source>
        <dbReference type="ARBA" id="ARBA00022771"/>
    </source>
</evidence>
<dbReference type="PANTHER" id="PTHR12360:SF12">
    <property type="entry name" value="TRANSCRIPTIONAL REPRESSOR NF-X1"/>
    <property type="match status" value="1"/>
</dbReference>
<keyword evidence="9" id="KW-0539">Nucleus</keyword>
<feature type="compositionally biased region" description="Polar residues" evidence="10">
    <location>
        <begin position="185"/>
        <end position="194"/>
    </location>
</feature>
<feature type="compositionally biased region" description="Basic residues" evidence="10">
    <location>
        <begin position="124"/>
        <end position="135"/>
    </location>
</feature>
<evidence type="ECO:0000256" key="9">
    <source>
        <dbReference type="ARBA" id="ARBA00023242"/>
    </source>
</evidence>
<evidence type="ECO:0000256" key="1">
    <source>
        <dbReference type="ARBA" id="ARBA00004123"/>
    </source>
</evidence>
<feature type="domain" description="NF-X1-type" evidence="11">
    <location>
        <begin position="482"/>
        <end position="500"/>
    </location>
</feature>